<keyword evidence="4" id="KW-0862">Zinc</keyword>
<dbReference type="NCBIfam" id="NF000642">
    <property type="entry name" value="PRK00024.1"/>
    <property type="match status" value="1"/>
</dbReference>
<evidence type="ECO:0000313" key="8">
    <source>
        <dbReference type="EMBL" id="WND02525.1"/>
    </source>
</evidence>
<dbReference type="Gene3D" id="1.10.150.20">
    <property type="entry name" value="5' to 3' exonuclease, C-terminal subdomain"/>
    <property type="match status" value="1"/>
</dbReference>
<feature type="domain" description="MPN" evidence="7">
    <location>
        <begin position="110"/>
        <end position="232"/>
    </location>
</feature>
<dbReference type="InterPro" id="IPR046778">
    <property type="entry name" value="UPF0758_N"/>
</dbReference>
<accession>A0AA52HAA1</accession>
<dbReference type="Pfam" id="PF20582">
    <property type="entry name" value="UPF0758_N"/>
    <property type="match status" value="1"/>
</dbReference>
<dbReference type="InterPro" id="IPR001405">
    <property type="entry name" value="UPF0758"/>
</dbReference>
<dbReference type="InterPro" id="IPR010994">
    <property type="entry name" value="RuvA_2-like"/>
</dbReference>
<keyword evidence="3" id="KW-0378">Hydrolase</keyword>
<dbReference type="Proteomes" id="UP001268683">
    <property type="component" value="Chromosome"/>
</dbReference>
<dbReference type="InterPro" id="IPR025657">
    <property type="entry name" value="RadC_JAB"/>
</dbReference>
<dbReference type="InterPro" id="IPR037518">
    <property type="entry name" value="MPN"/>
</dbReference>
<evidence type="ECO:0000256" key="4">
    <source>
        <dbReference type="ARBA" id="ARBA00022833"/>
    </source>
</evidence>
<dbReference type="CDD" id="cd08071">
    <property type="entry name" value="MPN_DUF2466"/>
    <property type="match status" value="1"/>
</dbReference>
<evidence type="ECO:0000256" key="6">
    <source>
        <dbReference type="RuleBase" id="RU003797"/>
    </source>
</evidence>
<dbReference type="SUPFAM" id="SSF47781">
    <property type="entry name" value="RuvA domain 2-like"/>
    <property type="match status" value="1"/>
</dbReference>
<dbReference type="GO" id="GO:0046872">
    <property type="term" value="F:metal ion binding"/>
    <property type="evidence" value="ECO:0007669"/>
    <property type="project" value="UniProtKB-KW"/>
</dbReference>
<proteinExistence type="inferred from homology"/>
<dbReference type="PROSITE" id="PS01302">
    <property type="entry name" value="UPF0758"/>
    <property type="match status" value="1"/>
</dbReference>
<dbReference type="PROSITE" id="PS50249">
    <property type="entry name" value="MPN"/>
    <property type="match status" value="1"/>
</dbReference>
<keyword evidence="5" id="KW-0482">Metalloprotease</keyword>
<evidence type="ECO:0000259" key="7">
    <source>
        <dbReference type="PROSITE" id="PS50249"/>
    </source>
</evidence>
<evidence type="ECO:0000256" key="3">
    <source>
        <dbReference type="ARBA" id="ARBA00022801"/>
    </source>
</evidence>
<comment type="similarity">
    <text evidence="6">Belongs to the UPF0758 family.</text>
</comment>
<dbReference type="NCBIfam" id="TIGR00608">
    <property type="entry name" value="radc"/>
    <property type="match status" value="1"/>
</dbReference>
<dbReference type="EMBL" id="CP123872">
    <property type="protein sequence ID" value="WND02525.1"/>
    <property type="molecule type" value="Genomic_DNA"/>
</dbReference>
<dbReference type="GO" id="GO:0008237">
    <property type="term" value="F:metallopeptidase activity"/>
    <property type="evidence" value="ECO:0007669"/>
    <property type="project" value="UniProtKB-KW"/>
</dbReference>
<evidence type="ECO:0000256" key="2">
    <source>
        <dbReference type="ARBA" id="ARBA00022723"/>
    </source>
</evidence>
<dbReference type="RefSeq" id="WP_310798360.1">
    <property type="nucleotide sequence ID" value="NZ_CP123872.1"/>
</dbReference>
<dbReference type="PANTHER" id="PTHR30471">
    <property type="entry name" value="DNA REPAIR PROTEIN RADC"/>
    <property type="match status" value="1"/>
</dbReference>
<dbReference type="KEGG" id="tmk:QGN29_13310"/>
<dbReference type="InterPro" id="IPR020891">
    <property type="entry name" value="UPF0758_CS"/>
</dbReference>
<reference evidence="8" key="1">
    <citation type="submission" date="2023-04" db="EMBL/GenBank/DDBJ databases">
        <title>Complete genome sequence of Temperatibacter marinus.</title>
        <authorList>
            <person name="Rong J.-C."/>
            <person name="Yi M.-L."/>
            <person name="Zhao Q."/>
        </authorList>
    </citation>
    <scope>NUCLEOTIDE SEQUENCE</scope>
    <source>
        <strain evidence="8">NBRC 110045</strain>
    </source>
</reference>
<keyword evidence="9" id="KW-1185">Reference proteome</keyword>
<dbReference type="GO" id="GO:0006508">
    <property type="term" value="P:proteolysis"/>
    <property type="evidence" value="ECO:0007669"/>
    <property type="project" value="UniProtKB-KW"/>
</dbReference>
<sequence length="232" mass="25691">MIDQSDGSKKLDHSGHRARLKDRFIKGGAKALADYELLELLLFSAIPRRDVKPLAKELLTYYGDFSAVLSATPEDLSKHPGIGESAVLSLKLVKEAAVRLAQVKVLEKPILSNWKALQDYLRVAMANETREQFRILFLNRKNILIADEIHGKGTVDHTPVYTREVVKRALDLAASALILVHNHPSGDPKASKGDIAMTREIREACSKLDIAVHDHLIVGKHGMTSFKSMGLL</sequence>
<dbReference type="AlphaFoldDB" id="A0AA52HAA1"/>
<protein>
    <submittedName>
        <fullName evidence="8">DNA repair protein RadC</fullName>
    </submittedName>
</protein>
<evidence type="ECO:0000256" key="5">
    <source>
        <dbReference type="ARBA" id="ARBA00023049"/>
    </source>
</evidence>
<dbReference type="Gene3D" id="3.40.140.10">
    <property type="entry name" value="Cytidine Deaminase, domain 2"/>
    <property type="match status" value="1"/>
</dbReference>
<evidence type="ECO:0000256" key="1">
    <source>
        <dbReference type="ARBA" id="ARBA00022670"/>
    </source>
</evidence>
<keyword evidence="2" id="KW-0479">Metal-binding</keyword>
<organism evidence="8 9">
    <name type="scientific">Temperatibacter marinus</name>
    <dbReference type="NCBI Taxonomy" id="1456591"/>
    <lineage>
        <taxon>Bacteria</taxon>
        <taxon>Pseudomonadati</taxon>
        <taxon>Pseudomonadota</taxon>
        <taxon>Alphaproteobacteria</taxon>
        <taxon>Kordiimonadales</taxon>
        <taxon>Temperatibacteraceae</taxon>
        <taxon>Temperatibacter</taxon>
    </lineage>
</organism>
<dbReference type="Pfam" id="PF04002">
    <property type="entry name" value="RadC"/>
    <property type="match status" value="1"/>
</dbReference>
<keyword evidence="1" id="KW-0645">Protease</keyword>
<evidence type="ECO:0000313" key="9">
    <source>
        <dbReference type="Proteomes" id="UP001268683"/>
    </source>
</evidence>
<dbReference type="PANTHER" id="PTHR30471:SF3">
    <property type="entry name" value="UPF0758 PROTEIN YEES-RELATED"/>
    <property type="match status" value="1"/>
</dbReference>
<name>A0AA52HAA1_9PROT</name>
<gene>
    <name evidence="8" type="primary">radC</name>
    <name evidence="8" type="ORF">QGN29_13310</name>
</gene>